<dbReference type="InterPro" id="IPR026992">
    <property type="entry name" value="DIOX_N"/>
</dbReference>
<dbReference type="Gene3D" id="2.60.120.330">
    <property type="entry name" value="B-lactam Antibiotic, Isopenicillin N Synthase, Chain"/>
    <property type="match status" value="1"/>
</dbReference>
<dbReference type="InterPro" id="IPR005123">
    <property type="entry name" value="Oxoglu/Fe-dep_dioxygenase_dom"/>
</dbReference>
<dbReference type="EMBL" id="JAQQWP010000002">
    <property type="protein sequence ID" value="KAK8129188.1"/>
    <property type="molecule type" value="Genomic_DNA"/>
</dbReference>
<dbReference type="GO" id="GO:0044283">
    <property type="term" value="P:small molecule biosynthetic process"/>
    <property type="evidence" value="ECO:0007669"/>
    <property type="project" value="UniProtKB-ARBA"/>
</dbReference>
<feature type="domain" description="Fe2OG dioxygenase" evidence="3">
    <location>
        <begin position="165"/>
        <end position="267"/>
    </location>
</feature>
<dbReference type="Pfam" id="PF03171">
    <property type="entry name" value="2OG-FeII_Oxy"/>
    <property type="match status" value="1"/>
</dbReference>
<reference evidence="4 5" key="1">
    <citation type="submission" date="2023-01" db="EMBL/GenBank/DDBJ databases">
        <title>Analysis of 21 Apiospora genomes using comparative genomics revels a genus with tremendous synthesis potential of carbohydrate active enzymes and secondary metabolites.</title>
        <authorList>
            <person name="Sorensen T."/>
        </authorList>
    </citation>
    <scope>NUCLEOTIDE SEQUENCE [LARGE SCALE GENOMIC DNA]</scope>
    <source>
        <strain evidence="4 5">CBS 117206</strain>
    </source>
</reference>
<dbReference type="SUPFAM" id="SSF51197">
    <property type="entry name" value="Clavaminate synthase-like"/>
    <property type="match status" value="1"/>
</dbReference>
<dbReference type="GO" id="GO:0016491">
    <property type="term" value="F:oxidoreductase activity"/>
    <property type="evidence" value="ECO:0007669"/>
    <property type="project" value="UniProtKB-KW"/>
</dbReference>
<evidence type="ECO:0000313" key="4">
    <source>
        <dbReference type="EMBL" id="KAK8129188.1"/>
    </source>
</evidence>
<dbReference type="InterPro" id="IPR027443">
    <property type="entry name" value="IPNS-like_sf"/>
</dbReference>
<keyword evidence="5" id="KW-1185">Reference proteome</keyword>
<dbReference type="GO" id="GO:0046872">
    <property type="term" value="F:metal ion binding"/>
    <property type="evidence" value="ECO:0007669"/>
    <property type="project" value="UniProtKB-KW"/>
</dbReference>
<evidence type="ECO:0000259" key="3">
    <source>
        <dbReference type="PROSITE" id="PS51471"/>
    </source>
</evidence>
<keyword evidence="2" id="KW-0479">Metal-binding</keyword>
<dbReference type="Proteomes" id="UP001392437">
    <property type="component" value="Unassembled WGS sequence"/>
</dbReference>
<dbReference type="PROSITE" id="PS51471">
    <property type="entry name" value="FE2OG_OXY"/>
    <property type="match status" value="1"/>
</dbReference>
<proteinExistence type="inferred from homology"/>
<organism evidence="4 5">
    <name type="scientific">Apiospora kogelbergensis</name>
    <dbReference type="NCBI Taxonomy" id="1337665"/>
    <lineage>
        <taxon>Eukaryota</taxon>
        <taxon>Fungi</taxon>
        <taxon>Dikarya</taxon>
        <taxon>Ascomycota</taxon>
        <taxon>Pezizomycotina</taxon>
        <taxon>Sordariomycetes</taxon>
        <taxon>Xylariomycetidae</taxon>
        <taxon>Amphisphaeriales</taxon>
        <taxon>Apiosporaceae</taxon>
        <taxon>Apiospora</taxon>
    </lineage>
</organism>
<comment type="caution">
    <text evidence="4">The sequence shown here is derived from an EMBL/GenBank/DDBJ whole genome shotgun (WGS) entry which is preliminary data.</text>
</comment>
<evidence type="ECO:0000256" key="2">
    <source>
        <dbReference type="RuleBase" id="RU003682"/>
    </source>
</evidence>
<dbReference type="Pfam" id="PF14226">
    <property type="entry name" value="DIOX_N"/>
    <property type="match status" value="1"/>
</dbReference>
<dbReference type="AlphaFoldDB" id="A0AAW0R5W5"/>
<name>A0AAW0R5W5_9PEZI</name>
<gene>
    <name evidence="4" type="ORF">PG999_001568</name>
</gene>
<keyword evidence="2" id="KW-0408">Iron</keyword>
<comment type="similarity">
    <text evidence="1 2">Belongs to the iron/ascorbate-dependent oxidoreductase family.</text>
</comment>
<accession>A0AAW0R5W5</accession>
<dbReference type="InterPro" id="IPR050231">
    <property type="entry name" value="Iron_ascorbate_oxido_reductase"/>
</dbReference>
<dbReference type="InterPro" id="IPR044861">
    <property type="entry name" value="IPNS-like_FE2OG_OXY"/>
</dbReference>
<protein>
    <recommendedName>
        <fullName evidence="3">Fe2OG dioxygenase domain-containing protein</fullName>
    </recommendedName>
</protein>
<evidence type="ECO:0000313" key="5">
    <source>
        <dbReference type="Proteomes" id="UP001392437"/>
    </source>
</evidence>
<sequence>MKEAQFYTLNFSSLLSKEEKELASLLSACENDGFFYLDLRDWESGKILQQLDVTEQIMKHWFTLPLDYKMKTETATHAHGYKPLGIHPGVKERSSDGFEALRIGRVNLMNQTHLPEVLSTNLDEFQQYMNSAHYVLLRLMEHLSIAGEVKGEKRYELLHPPEQASKTSLLYLHYPPDGESGNGEHNAHTDAGTLTLLFVDSPGLQIFSPKTNEWEYVAVKPGHAIVNVADTLRFVSKKRFRSILHRVVPPNGKQVAHRYATAYFLRAGDDTVFEGLNGEKMTAQEWFVNKYDSFKKTLPEQDSNPVATGGMAKDLGVRIY</sequence>
<evidence type="ECO:0000256" key="1">
    <source>
        <dbReference type="ARBA" id="ARBA00008056"/>
    </source>
</evidence>
<keyword evidence="2" id="KW-0560">Oxidoreductase</keyword>
<dbReference type="PANTHER" id="PTHR47990">
    <property type="entry name" value="2-OXOGLUTARATE (2OG) AND FE(II)-DEPENDENT OXYGENASE SUPERFAMILY PROTEIN-RELATED"/>
    <property type="match status" value="1"/>
</dbReference>